<evidence type="ECO:0000256" key="1">
    <source>
        <dbReference type="SAM" id="MobiDB-lite"/>
    </source>
</evidence>
<feature type="region of interest" description="Disordered" evidence="1">
    <location>
        <begin position="444"/>
        <end position="487"/>
    </location>
</feature>
<dbReference type="EMBL" id="WIPF01000010">
    <property type="protein sequence ID" value="KAF3230023.1"/>
    <property type="molecule type" value="Genomic_DNA"/>
</dbReference>
<evidence type="ECO:0000313" key="3">
    <source>
        <dbReference type="EMBL" id="KAF3230023.1"/>
    </source>
</evidence>
<dbReference type="AlphaFoldDB" id="A0A7C8UZC4"/>
<organism evidence="3 4">
    <name type="scientific">Orbilia oligospora</name>
    <name type="common">Nematode-trapping fungus</name>
    <name type="synonym">Arthrobotrys oligospora</name>
    <dbReference type="NCBI Taxonomy" id="2813651"/>
    <lineage>
        <taxon>Eukaryota</taxon>
        <taxon>Fungi</taxon>
        <taxon>Dikarya</taxon>
        <taxon>Ascomycota</taxon>
        <taxon>Pezizomycotina</taxon>
        <taxon>Orbiliomycetes</taxon>
        <taxon>Orbiliales</taxon>
        <taxon>Orbiliaceae</taxon>
        <taxon>Orbilia</taxon>
    </lineage>
</organism>
<sequence length="568" mass="59981">MDLRWPTVAEAPQFPFLIGDSSTPPSDPMTELNNLINVTSSDAWVTPKADCVWFAVGLSANAFKILSVDVVVVVQFAPAGRPGIYGVATCDIPSTAAKKKLAHVELGISATVDPEAGTLKIDAQLSPTSYILDPSCHLTGGFSLYSWWQPKGGPVNPYAGDWVLTIGGYNPAFQVPSHYPQAARLAISWSLGSTLSITGNSYFVITLKCCIAGGGLHAALNVGPLSAWFDTSVDFLINYEPFHFTRDGSLSVGFAFTLNIWLVTIDINSELIEGYSLHRGSTHSRLHHCRFLGTHLLHRGITFGEDDDDSEKPVSIQDFYNSVLMSDDGSRPILSIYVQIGGPGRTATTTDLTKAPPAEGNTNPWSFVARSKSLPSGLWGQYDASNDSLAGGNGNAMLAAGGGTCHGASLAQKFPKAPQTINPQTTGTVATKSAAQPMDLAQSTGQLTDATPPASESQSTDTESTTSGADAPPPEFPALTLSNPAFDPVASASGAGQWSAVSESSGTLNSNTSDIITYWASQILWGKLDTTYANYALAPAIPKLLLAQLDDLYMEAPQLGPEATAENS</sequence>
<proteinExistence type="predicted"/>
<evidence type="ECO:0000259" key="2">
    <source>
        <dbReference type="Pfam" id="PF20248"/>
    </source>
</evidence>
<feature type="domain" description="DUF6603" evidence="2">
    <location>
        <begin position="2"/>
        <end position="326"/>
    </location>
</feature>
<accession>A0A7C8UZC4</accession>
<protein>
    <recommendedName>
        <fullName evidence="2">DUF6603 domain-containing protein</fullName>
    </recommendedName>
</protein>
<dbReference type="InterPro" id="IPR046538">
    <property type="entry name" value="DUF6603"/>
</dbReference>
<gene>
    <name evidence="3" type="ORF">TWF191_000262</name>
</gene>
<evidence type="ECO:0000313" key="4">
    <source>
        <dbReference type="Proteomes" id="UP000483672"/>
    </source>
</evidence>
<name>A0A7C8UZC4_ORBOL</name>
<dbReference type="Proteomes" id="UP000483672">
    <property type="component" value="Unassembled WGS sequence"/>
</dbReference>
<reference evidence="3 4" key="1">
    <citation type="submission" date="2019-06" db="EMBL/GenBank/DDBJ databases">
        <authorList>
            <person name="Palmer J.M."/>
        </authorList>
    </citation>
    <scope>NUCLEOTIDE SEQUENCE [LARGE SCALE GENOMIC DNA]</scope>
    <source>
        <strain evidence="3 4">TWF191</strain>
    </source>
</reference>
<dbReference type="Pfam" id="PF20248">
    <property type="entry name" value="DUF6603"/>
    <property type="match status" value="1"/>
</dbReference>
<feature type="compositionally biased region" description="Low complexity" evidence="1">
    <location>
        <begin position="455"/>
        <end position="467"/>
    </location>
</feature>
<comment type="caution">
    <text evidence="3">The sequence shown here is derived from an EMBL/GenBank/DDBJ whole genome shotgun (WGS) entry which is preliminary data.</text>
</comment>